<name>A0A927FCC3_9BACT</name>
<feature type="transmembrane region" description="Helical" evidence="1">
    <location>
        <begin position="15"/>
        <end position="32"/>
    </location>
</feature>
<dbReference type="EMBL" id="JACYFG010000056">
    <property type="protein sequence ID" value="MBD5782244.1"/>
    <property type="molecule type" value="Genomic_DNA"/>
</dbReference>
<comment type="caution">
    <text evidence="2">The sequence shown here is derived from an EMBL/GenBank/DDBJ whole genome shotgun (WGS) entry which is preliminary data.</text>
</comment>
<dbReference type="RefSeq" id="WP_191619324.1">
    <property type="nucleotide sequence ID" value="NZ_JACYFG010000056.1"/>
</dbReference>
<dbReference type="Proteomes" id="UP000622317">
    <property type="component" value="Unassembled WGS sequence"/>
</dbReference>
<proteinExistence type="predicted"/>
<evidence type="ECO:0000256" key="1">
    <source>
        <dbReference type="SAM" id="Phobius"/>
    </source>
</evidence>
<accession>A0A927FCC3</accession>
<gene>
    <name evidence="2" type="ORF">IEN85_22285</name>
</gene>
<dbReference type="AlphaFoldDB" id="A0A927FCC3"/>
<keyword evidence="3" id="KW-1185">Reference proteome</keyword>
<reference evidence="2" key="1">
    <citation type="submission" date="2020-09" db="EMBL/GenBank/DDBJ databases">
        <title>Pelagicoccus enzymogenes sp. nov. with an EPS production, isolated from marine sediment.</title>
        <authorList>
            <person name="Feng X."/>
        </authorList>
    </citation>
    <scope>NUCLEOTIDE SEQUENCE</scope>
    <source>
        <strain evidence="2">NFK12</strain>
    </source>
</reference>
<organism evidence="2 3">
    <name type="scientific">Pelagicoccus enzymogenes</name>
    <dbReference type="NCBI Taxonomy" id="2773457"/>
    <lineage>
        <taxon>Bacteria</taxon>
        <taxon>Pseudomonadati</taxon>
        <taxon>Verrucomicrobiota</taxon>
        <taxon>Opitutia</taxon>
        <taxon>Puniceicoccales</taxon>
        <taxon>Pelagicoccaceae</taxon>
        <taxon>Pelagicoccus</taxon>
    </lineage>
</organism>
<evidence type="ECO:0000313" key="2">
    <source>
        <dbReference type="EMBL" id="MBD5782244.1"/>
    </source>
</evidence>
<keyword evidence="1" id="KW-0472">Membrane</keyword>
<protein>
    <submittedName>
        <fullName evidence="2">Uncharacterized protein</fullName>
    </submittedName>
</protein>
<evidence type="ECO:0000313" key="3">
    <source>
        <dbReference type="Proteomes" id="UP000622317"/>
    </source>
</evidence>
<sequence>MKRRRVPVLSERGKVYSLVLLFVSSLIVWQLTKLTNDYSETSSHTIRIKEALEPYLYHKPDELPPGTIERETDYLAGHKEGWYTIMRTSHHSPDSDERPQPPYQLPEKFFDESDDHLTIYERGFRDGCFEADETVRRIHFYSPRELRKDMRRAFSSIIVRDTPKAVLHHLKEIGYDFDTL</sequence>
<keyword evidence="1" id="KW-1133">Transmembrane helix</keyword>
<keyword evidence="1" id="KW-0812">Transmembrane</keyword>